<gene>
    <name evidence="7" type="ORF">QJ521_06400</name>
</gene>
<evidence type="ECO:0000256" key="4">
    <source>
        <dbReference type="ARBA" id="ARBA00023136"/>
    </source>
</evidence>
<dbReference type="GO" id="GO:0015297">
    <property type="term" value="F:antiporter activity"/>
    <property type="evidence" value="ECO:0007669"/>
    <property type="project" value="InterPro"/>
</dbReference>
<keyword evidence="2 5" id="KW-0812">Transmembrane</keyword>
<dbReference type="GO" id="GO:0016020">
    <property type="term" value="C:membrane"/>
    <property type="evidence" value="ECO:0007669"/>
    <property type="project" value="UniProtKB-SubCell"/>
</dbReference>
<feature type="domain" description="Cation/H+ exchanger transmembrane" evidence="6">
    <location>
        <begin position="26"/>
        <end position="407"/>
    </location>
</feature>
<feature type="transmembrane region" description="Helical" evidence="5">
    <location>
        <begin position="98"/>
        <end position="120"/>
    </location>
</feature>
<proteinExistence type="predicted"/>
<keyword evidence="3 5" id="KW-1133">Transmembrane helix</keyword>
<dbReference type="Proteomes" id="UP001431532">
    <property type="component" value="Unassembled WGS sequence"/>
</dbReference>
<reference evidence="7" key="1">
    <citation type="submission" date="2023-05" db="EMBL/GenBank/DDBJ databases">
        <title>Mariniplasma microaerophilum sp. nov., a novel anaerobic mollicute isolated from terrestrial mud volcano, Taman Peninsula, Russia.</title>
        <authorList>
            <person name="Khomyakova M.A."/>
            <person name="Merkel A.Y."/>
            <person name="Slobodkin A.I."/>
        </authorList>
    </citation>
    <scope>NUCLEOTIDE SEQUENCE</scope>
    <source>
        <strain evidence="7">M4Ah</strain>
    </source>
</reference>
<feature type="transmembrane region" description="Helical" evidence="5">
    <location>
        <begin position="362"/>
        <end position="381"/>
    </location>
</feature>
<dbReference type="GO" id="GO:1902600">
    <property type="term" value="P:proton transmembrane transport"/>
    <property type="evidence" value="ECO:0007669"/>
    <property type="project" value="InterPro"/>
</dbReference>
<feature type="transmembrane region" description="Helical" evidence="5">
    <location>
        <begin position="126"/>
        <end position="146"/>
    </location>
</feature>
<feature type="transmembrane region" description="Helical" evidence="5">
    <location>
        <begin position="259"/>
        <end position="279"/>
    </location>
</feature>
<evidence type="ECO:0000256" key="3">
    <source>
        <dbReference type="ARBA" id="ARBA00022989"/>
    </source>
</evidence>
<sequence length="444" mass="48426">MLVLAAEATSWSYQLILLLSITIIIGLFAGRFFERKRIPNLTAYILIGLVFGGVIVWAGHEEIVDAFEVIINVGIGFIAFSIGLELNFKRIKKRTKEVIIVTLFQAMFAFLLTFFALYILVLPLHIALLIGSLAIATEPGPILLITKKMHASGPLTDTLVPLHGVEDSITIMLFGITLSYAVSVETGSAFGPMEILTGPVLEIIFSLIIGLVIGYILVRIIRYLKYEDVEKDIVILISAIAAILASIAIASTGFDIFGIHIHLSPILLPMATGIFFSNLSTDLAKHETERIMDLFSAPILILFFSLLGAEIVILLAVSLQVIDLILILIVSLIYVVMRFFGKLSGSWIGGKVAHSDASVTRYLGFCLLPQAQAAIGLAFFARSSLSGTVYGTMILIVIMISTIINGLFGPLGVRHALMQCHGVDGNFCNIVHYAKADPERHHHH</sequence>
<evidence type="ECO:0000259" key="6">
    <source>
        <dbReference type="Pfam" id="PF00999"/>
    </source>
</evidence>
<comment type="caution">
    <text evidence="7">The sequence shown here is derived from an EMBL/GenBank/DDBJ whole genome shotgun (WGS) entry which is preliminary data.</text>
</comment>
<dbReference type="AlphaFoldDB" id="A0AAW6U5D5"/>
<dbReference type="Gene3D" id="1.20.1530.20">
    <property type="match status" value="1"/>
</dbReference>
<comment type="subcellular location">
    <subcellularLocation>
        <location evidence="1">Membrane</location>
        <topology evidence="1">Multi-pass membrane protein</topology>
    </subcellularLocation>
</comment>
<accession>A0AAW6U5D5</accession>
<feature type="transmembrane region" description="Helical" evidence="5">
    <location>
        <begin position="66"/>
        <end position="86"/>
    </location>
</feature>
<dbReference type="RefSeq" id="WP_282839616.1">
    <property type="nucleotide sequence ID" value="NZ_JASCXW010000020.1"/>
</dbReference>
<organism evidence="7 8">
    <name type="scientific">Peloplasma aerotolerans</name>
    <dbReference type="NCBI Taxonomy" id="3044389"/>
    <lineage>
        <taxon>Bacteria</taxon>
        <taxon>Bacillati</taxon>
        <taxon>Mycoplasmatota</taxon>
        <taxon>Mollicutes</taxon>
        <taxon>Acholeplasmatales</taxon>
        <taxon>Acholeplasmataceae</taxon>
        <taxon>Peloplasma</taxon>
    </lineage>
</organism>
<keyword evidence="8" id="KW-1185">Reference proteome</keyword>
<feature type="transmembrane region" description="Helical" evidence="5">
    <location>
        <begin position="158"/>
        <end position="183"/>
    </location>
</feature>
<dbReference type="PANTHER" id="PTHR43021">
    <property type="entry name" value="NA(+)/H(+) ANTIPORTER-RELATED"/>
    <property type="match status" value="1"/>
</dbReference>
<dbReference type="PANTHER" id="PTHR43021:SF2">
    <property type="entry name" value="CATION_H+ EXCHANGER DOMAIN-CONTAINING PROTEIN"/>
    <property type="match status" value="1"/>
</dbReference>
<feature type="transmembrane region" description="Helical" evidence="5">
    <location>
        <begin position="41"/>
        <end position="60"/>
    </location>
</feature>
<dbReference type="Pfam" id="PF00999">
    <property type="entry name" value="Na_H_Exchanger"/>
    <property type="match status" value="1"/>
</dbReference>
<feature type="transmembrane region" description="Helical" evidence="5">
    <location>
        <begin position="291"/>
        <end position="315"/>
    </location>
</feature>
<evidence type="ECO:0000313" key="8">
    <source>
        <dbReference type="Proteomes" id="UP001431532"/>
    </source>
</evidence>
<evidence type="ECO:0000256" key="1">
    <source>
        <dbReference type="ARBA" id="ARBA00004141"/>
    </source>
</evidence>
<feature type="transmembrane region" description="Helical" evidence="5">
    <location>
        <begin position="233"/>
        <end position="253"/>
    </location>
</feature>
<name>A0AAW6U5D5_9MOLU</name>
<feature type="transmembrane region" description="Helical" evidence="5">
    <location>
        <begin position="387"/>
        <end position="408"/>
    </location>
</feature>
<feature type="transmembrane region" description="Helical" evidence="5">
    <location>
        <begin position="321"/>
        <end position="341"/>
    </location>
</feature>
<feature type="transmembrane region" description="Helical" evidence="5">
    <location>
        <begin position="203"/>
        <end position="221"/>
    </location>
</feature>
<dbReference type="InterPro" id="IPR006153">
    <property type="entry name" value="Cation/H_exchanger_TM"/>
</dbReference>
<evidence type="ECO:0000313" key="7">
    <source>
        <dbReference type="EMBL" id="MDI6453186.1"/>
    </source>
</evidence>
<protein>
    <submittedName>
        <fullName evidence="7">Cation:proton antiporter</fullName>
    </submittedName>
</protein>
<feature type="transmembrane region" description="Helical" evidence="5">
    <location>
        <begin position="12"/>
        <end position="29"/>
    </location>
</feature>
<evidence type="ECO:0000256" key="5">
    <source>
        <dbReference type="SAM" id="Phobius"/>
    </source>
</evidence>
<keyword evidence="4 5" id="KW-0472">Membrane</keyword>
<evidence type="ECO:0000256" key="2">
    <source>
        <dbReference type="ARBA" id="ARBA00022692"/>
    </source>
</evidence>
<dbReference type="InterPro" id="IPR038770">
    <property type="entry name" value="Na+/solute_symporter_sf"/>
</dbReference>
<dbReference type="EMBL" id="JASCXW010000020">
    <property type="protein sequence ID" value="MDI6453186.1"/>
    <property type="molecule type" value="Genomic_DNA"/>
</dbReference>